<dbReference type="Proteomes" id="UP000020467">
    <property type="component" value="Unassembled WGS sequence"/>
</dbReference>
<dbReference type="Gene3D" id="3.30.565.10">
    <property type="entry name" value="Histidine kinase-like ATPase, C-terminal domain"/>
    <property type="match status" value="1"/>
</dbReference>
<dbReference type="KEGG" id="cfj:CFIO01_04620"/>
<feature type="compositionally biased region" description="Polar residues" evidence="1">
    <location>
        <begin position="1327"/>
        <end position="1340"/>
    </location>
</feature>
<reference evidence="2 3" key="1">
    <citation type="submission" date="2014-02" db="EMBL/GenBank/DDBJ databases">
        <title>The genome sequence of Colletotrichum fioriniae PJ7.</title>
        <authorList>
            <person name="Baroncelli R."/>
            <person name="Thon M.R."/>
        </authorList>
    </citation>
    <scope>NUCLEOTIDE SEQUENCE [LARGE SCALE GENOMIC DNA]</scope>
    <source>
        <strain evidence="2 3">PJ7</strain>
    </source>
</reference>
<evidence type="ECO:0000313" key="3">
    <source>
        <dbReference type="Proteomes" id="UP000020467"/>
    </source>
</evidence>
<dbReference type="InterPro" id="IPR036890">
    <property type="entry name" value="HATPase_C_sf"/>
</dbReference>
<dbReference type="InterPro" id="IPR052957">
    <property type="entry name" value="Auxin_embryo_med"/>
</dbReference>
<dbReference type="SUPFAM" id="SSF55874">
    <property type="entry name" value="ATPase domain of HSP90 chaperone/DNA topoisomerase II/histidine kinase"/>
    <property type="match status" value="1"/>
</dbReference>
<accession>A0A010Q754</accession>
<gene>
    <name evidence="2" type="ORF">CFIO01_04620</name>
</gene>
<dbReference type="EMBL" id="JARH01000889">
    <property type="protein sequence ID" value="EXF75687.1"/>
    <property type="molecule type" value="Genomic_DNA"/>
</dbReference>
<feature type="region of interest" description="Disordered" evidence="1">
    <location>
        <begin position="1327"/>
        <end position="1392"/>
    </location>
</feature>
<dbReference type="eggNOG" id="ENOG502QQIR">
    <property type="taxonomic scope" value="Eukaryota"/>
</dbReference>
<dbReference type="NCBIfam" id="NF047352">
    <property type="entry name" value="P_loop_sacsin"/>
    <property type="match status" value="1"/>
</dbReference>
<sequence length="1629" mass="185075">MIGSSVITLAKNLYSSKARFVFELLQNADDNDYTKARQSGCVPFVSFRVFPGKIVLECNEDGFTSKNLTAICSVGKSSKTSAQGYIGEKGIGFKSVFMVAWKVAIQSNAFSFSFTHKKGDSGMGMISPVWEDTLEELQSPLTRITLYLHEAGDEAARIRESIRSQFEEFQAKMLLFFKNIREIQIEFCGGEGQRKSLVTYNITESKSGLATLTKIKTTNKKSERETIYFRVKRHAAKNLPRNENRTYSESEEAVRAYSKSEVVLAFPVSGASLPIIEPQEIFAFLPVRPVGFNFLIQADFVTDASRQDIVKDSRRNTNLLNAIAEAFVAAVLKFCKRGSLRYSWIKFLPDKDHFSHVSFWRNLVTMIEKGLQKAPAFYDHKGFVSGGRLLSELVRVTHDTVDENGDPLLDDGEPAEIISRLYKDTDLDVLESYGLQRTNFTHFLRWLDADLCNKDTSRMKSGKMTEYWHGRMAKKLYQAFAKQYTSHMKHIKEMDLIPLEDGTWNSADRGPTYLPRFKNLQIPVDIGLDLLSLTVKDSNRLCLFEFLGLTDAPLELVQQAIVDRYDDDENLGELSFNASKHHLEFLYMTDHLDGGTYVADLPVYDHNGNLQVWTSSDDALYLADDDVCNLWKVFEATDIGTGWNVSFIKGEYFGDEPATPKGQTKSWRTWLIEYAHVQKYVDFRPEAGTLRLRRDAEYIQKCRPDKFMACLLQFHEAQKEDLSSDTITCLRETKVLCRGNFQIPLKNVYFPAQRLERRVVQLLDGSVFFPWLWVEDDEIAEEIPPKWKPLLSALNVGSPNSDLDFALTILKHSTKTLSTSMNTTSISKLFELYRHIQMQYTESKNRVAAADSIRDVFRRKKCIVVPISSEKVLWASPEKCVWNAPQAMKSKLDLQRLYQPWLSADDVDSSIIMHLFTSTLNIGNCTWDILIEELREYIFLKIEDVDRAGTIYRALHKLASSNEAIEKDKHRKQFNNEALILSPSDDKESWYWTDECVWSSANRLRGKVSLADDYEDLEEFFVDYLGVKQVDLSMAIDELKDAASSGSGALTEIKESIWVVNSLLPSVSTPPNPKGLSKSPIFPVKHPDGQVEARSAITEFCIIDREALESSFKSKVKLLDFTLEDVARLRPFLEWMRLQDRYISRCVKEITSFHGGMSIPTLTSNPQRQIRNRAHALLRVAAHFDSPRCHSSKDTDSFYDILRSAQIFETDQISSDLCLVQDGTSHVVKGKKTTLHIDEENLSLKVYLPRDKEDHRYMFSNVLPQKLLEWMMRHPITHISQDFTNGSLDAVKNVMLAPLSLISRALQDSGISQIEVANRDEAMASEVVSSGVSGRPTTRIPSEEDTGPEDLINPEISVAATSSLQRRSNTPAPRLVQHVLPTPPPRRIQDDTTGNASYISLLTNVIAAGRRRRINGLPVCGTFDMSQLQDNLPASRQDTDFGLRSAPQIERDCKIGAAGELFVFELLSHLYEDNSPLPQLPGFSRSSWQSTIRKYVTVHPEYVGMSPWSGRETSDIVYQDTSNRLTALFIDKNYLREQPRGSTAGGLKYFIEVKTSTAACETPFYMSKAQYQRMRDQVMTENSDTVYVIFRVYNLGQANMGLKVYLDPETLRRSEQLKFTAETWSVIPS</sequence>
<evidence type="ECO:0000256" key="1">
    <source>
        <dbReference type="SAM" id="MobiDB-lite"/>
    </source>
</evidence>
<feature type="compositionally biased region" description="Polar residues" evidence="1">
    <location>
        <begin position="1359"/>
        <end position="1371"/>
    </location>
</feature>
<name>A0A010Q754_9PEZI</name>
<comment type="caution">
    <text evidence="2">The sequence shown here is derived from an EMBL/GenBank/DDBJ whole genome shotgun (WGS) entry which is preliminary data.</text>
</comment>
<organism evidence="2 3">
    <name type="scientific">Colletotrichum fioriniae PJ7</name>
    <dbReference type="NCBI Taxonomy" id="1445577"/>
    <lineage>
        <taxon>Eukaryota</taxon>
        <taxon>Fungi</taxon>
        <taxon>Dikarya</taxon>
        <taxon>Ascomycota</taxon>
        <taxon>Pezizomycotina</taxon>
        <taxon>Sordariomycetes</taxon>
        <taxon>Hypocreomycetidae</taxon>
        <taxon>Glomerellales</taxon>
        <taxon>Glomerellaceae</taxon>
        <taxon>Colletotrichum</taxon>
        <taxon>Colletotrichum acutatum species complex</taxon>
    </lineage>
</organism>
<dbReference type="PANTHER" id="PTHR32387">
    <property type="entry name" value="WU:FJ29H11"/>
    <property type="match status" value="1"/>
</dbReference>
<dbReference type="HOGENOM" id="CLU_000570_3_0_1"/>
<proteinExistence type="predicted"/>
<protein>
    <recommendedName>
        <fullName evidence="4">Protein NO VEIN C-terminal domain-containing protein</fullName>
    </recommendedName>
</protein>
<evidence type="ECO:0008006" key="4">
    <source>
        <dbReference type="Google" id="ProtNLM"/>
    </source>
</evidence>
<dbReference type="PANTHER" id="PTHR32387:SF0">
    <property type="entry name" value="PROTEIN NO VEIN"/>
    <property type="match status" value="1"/>
</dbReference>
<evidence type="ECO:0000313" key="2">
    <source>
        <dbReference type="EMBL" id="EXF75687.1"/>
    </source>
</evidence>
<keyword evidence="3" id="KW-1185">Reference proteome</keyword>
<dbReference type="OrthoDB" id="1262810at2759"/>